<dbReference type="InterPro" id="IPR008920">
    <property type="entry name" value="TF_FadR/GntR_C"/>
</dbReference>
<dbReference type="GO" id="GO:0003700">
    <property type="term" value="F:DNA-binding transcription factor activity"/>
    <property type="evidence" value="ECO:0007669"/>
    <property type="project" value="InterPro"/>
</dbReference>
<dbReference type="Gene3D" id="1.10.10.10">
    <property type="entry name" value="Winged helix-like DNA-binding domain superfamily/Winged helix DNA-binding domain"/>
    <property type="match status" value="1"/>
</dbReference>
<evidence type="ECO:0000256" key="3">
    <source>
        <dbReference type="ARBA" id="ARBA00023163"/>
    </source>
</evidence>
<evidence type="ECO:0000259" key="4">
    <source>
        <dbReference type="PROSITE" id="PS50949"/>
    </source>
</evidence>
<gene>
    <name evidence="5" type="ORF">BKE38_14740</name>
</gene>
<dbReference type="RefSeq" id="WP_076958100.1">
    <property type="nucleotide sequence ID" value="NZ_MLCO01000141.1"/>
</dbReference>
<dbReference type="PROSITE" id="PS50949">
    <property type="entry name" value="HTH_GNTR"/>
    <property type="match status" value="1"/>
</dbReference>
<evidence type="ECO:0000256" key="1">
    <source>
        <dbReference type="ARBA" id="ARBA00023015"/>
    </source>
</evidence>
<dbReference type="GO" id="GO:0003677">
    <property type="term" value="F:DNA binding"/>
    <property type="evidence" value="ECO:0007669"/>
    <property type="project" value="UniProtKB-KW"/>
</dbReference>
<keyword evidence="3" id="KW-0804">Transcription</keyword>
<dbReference type="PRINTS" id="PR00035">
    <property type="entry name" value="HTHGNTR"/>
</dbReference>
<evidence type="ECO:0000313" key="5">
    <source>
        <dbReference type="EMBL" id="ONG52319.1"/>
    </source>
</evidence>
<dbReference type="InterPro" id="IPR036388">
    <property type="entry name" value="WH-like_DNA-bd_sf"/>
</dbReference>
<dbReference type="AlphaFoldDB" id="A0A1V2H225"/>
<feature type="domain" description="HTH gntR-type" evidence="4">
    <location>
        <begin position="8"/>
        <end position="75"/>
    </location>
</feature>
<protein>
    <submittedName>
        <fullName evidence="5">GntR family transcriptional regulator</fullName>
    </submittedName>
</protein>
<evidence type="ECO:0000256" key="2">
    <source>
        <dbReference type="ARBA" id="ARBA00023125"/>
    </source>
</evidence>
<sequence>MTEDTPKNSRAGTIHQALRQAILEQALAPGAKLPEDLIASQFGVSRTLVREALGRLAGEGLVELRHNRGASVASPSLAEARDVFAIRRAMELLAVDALCGRLDAAQEARLQAHVDAEAAAQPMGDATSIRLAGEFHLLLAELTGNALLQRYVAELASRCSLILSLYGRPHSADCAVEEHRALIAALRDGDASACRALMEHHLDAVMGRALLPQRPGDMREVLARYAGTTSPSPPRRAKARSA</sequence>
<dbReference type="Proteomes" id="UP000188879">
    <property type="component" value="Unassembled WGS sequence"/>
</dbReference>
<dbReference type="InterPro" id="IPR036390">
    <property type="entry name" value="WH_DNA-bd_sf"/>
</dbReference>
<dbReference type="InterPro" id="IPR000524">
    <property type="entry name" value="Tscrpt_reg_HTH_GntR"/>
</dbReference>
<dbReference type="SMART" id="SM00895">
    <property type="entry name" value="FCD"/>
    <property type="match status" value="1"/>
</dbReference>
<keyword evidence="1" id="KW-0805">Transcription regulation</keyword>
<accession>A0A1V2H225</accession>
<name>A0A1V2H225_9PROT</name>
<comment type="caution">
    <text evidence="5">The sequence shown here is derived from an EMBL/GenBank/DDBJ whole genome shotgun (WGS) entry which is preliminary data.</text>
</comment>
<reference evidence="5 6" key="1">
    <citation type="submission" date="2016-10" db="EMBL/GenBank/DDBJ databases">
        <title>Draft Genome sequence of Roseomonas sp. strain M3.</title>
        <authorList>
            <person name="Subhash Y."/>
            <person name="Lee S."/>
        </authorList>
    </citation>
    <scope>NUCLEOTIDE SEQUENCE [LARGE SCALE GENOMIC DNA]</scope>
    <source>
        <strain evidence="5 6">M3</strain>
    </source>
</reference>
<dbReference type="Gene3D" id="1.20.120.530">
    <property type="entry name" value="GntR ligand-binding domain-like"/>
    <property type="match status" value="1"/>
</dbReference>
<dbReference type="SUPFAM" id="SSF48008">
    <property type="entry name" value="GntR ligand-binding domain-like"/>
    <property type="match status" value="1"/>
</dbReference>
<dbReference type="EMBL" id="MLCO01000141">
    <property type="protein sequence ID" value="ONG52319.1"/>
    <property type="molecule type" value="Genomic_DNA"/>
</dbReference>
<dbReference type="Pfam" id="PF07729">
    <property type="entry name" value="FCD"/>
    <property type="match status" value="1"/>
</dbReference>
<dbReference type="SUPFAM" id="SSF46785">
    <property type="entry name" value="Winged helix' DNA-binding domain"/>
    <property type="match status" value="1"/>
</dbReference>
<dbReference type="CDD" id="cd07377">
    <property type="entry name" value="WHTH_GntR"/>
    <property type="match status" value="1"/>
</dbReference>
<dbReference type="PANTHER" id="PTHR43537:SF53">
    <property type="entry name" value="HTH-TYPE TRANSCRIPTIONAL REPRESSOR NANR"/>
    <property type="match status" value="1"/>
</dbReference>
<proteinExistence type="predicted"/>
<dbReference type="SMART" id="SM00345">
    <property type="entry name" value="HTH_GNTR"/>
    <property type="match status" value="1"/>
</dbReference>
<keyword evidence="6" id="KW-1185">Reference proteome</keyword>
<keyword evidence="2" id="KW-0238">DNA-binding</keyword>
<dbReference type="OrthoDB" id="7618373at2"/>
<organism evidence="5 6">
    <name type="scientific">Teichococcus deserti</name>
    <dbReference type="NCBI Taxonomy" id="1817963"/>
    <lineage>
        <taxon>Bacteria</taxon>
        <taxon>Pseudomonadati</taxon>
        <taxon>Pseudomonadota</taxon>
        <taxon>Alphaproteobacteria</taxon>
        <taxon>Acetobacterales</taxon>
        <taxon>Roseomonadaceae</taxon>
        <taxon>Roseomonas</taxon>
    </lineage>
</organism>
<dbReference type="PANTHER" id="PTHR43537">
    <property type="entry name" value="TRANSCRIPTIONAL REGULATOR, GNTR FAMILY"/>
    <property type="match status" value="1"/>
</dbReference>
<evidence type="ECO:0000313" key="6">
    <source>
        <dbReference type="Proteomes" id="UP000188879"/>
    </source>
</evidence>
<dbReference type="InterPro" id="IPR011711">
    <property type="entry name" value="GntR_C"/>
</dbReference>
<dbReference type="Pfam" id="PF00392">
    <property type="entry name" value="GntR"/>
    <property type="match status" value="1"/>
</dbReference>